<dbReference type="EMBL" id="JAGBKM010000001">
    <property type="protein sequence ID" value="MBO1529651.1"/>
    <property type="molecule type" value="Genomic_DNA"/>
</dbReference>
<protein>
    <submittedName>
        <fullName evidence="1">DUF3168 domain-containing protein</fullName>
    </submittedName>
</protein>
<accession>A0ABS3NKB0</accession>
<dbReference type="RefSeq" id="WP_207988551.1">
    <property type="nucleotide sequence ID" value="NZ_JAGBKM010000001.1"/>
</dbReference>
<name>A0ABS3NKB0_9GAMM</name>
<proteinExistence type="predicted"/>
<dbReference type="Pfam" id="PF11367">
    <property type="entry name" value="Tail_completion_gp17"/>
    <property type="match status" value="1"/>
</dbReference>
<gene>
    <name evidence="1" type="ORF">J3492_00285</name>
</gene>
<reference evidence="1 2" key="1">
    <citation type="submission" date="2021-03" db="EMBL/GenBank/DDBJ databases">
        <authorList>
            <person name="Shang D.-D."/>
            <person name="Du Z.-J."/>
            <person name="Chen G.-J."/>
        </authorList>
    </citation>
    <scope>NUCLEOTIDE SEQUENCE [LARGE SCALE GENOMIC DNA]</scope>
    <source>
        <strain evidence="1 2">F1192</strain>
    </source>
</reference>
<dbReference type="InterPro" id="IPR053745">
    <property type="entry name" value="Viral_Tail_Comp_sf"/>
</dbReference>
<dbReference type="InterPro" id="IPR021508">
    <property type="entry name" value="Gp17-like"/>
</dbReference>
<sequence>MSDLPIYRALNADIGVTSLIDVEAKVWEAVAPEGTQAPYVVWQIISGQAENHLDAPANFDNVQFQIMVYDTSSKYASALRGAIRNALESRAWILNPTINQYDSNARLYGRGFDANWISDRSTTED</sequence>
<evidence type="ECO:0000313" key="1">
    <source>
        <dbReference type="EMBL" id="MBO1529651.1"/>
    </source>
</evidence>
<evidence type="ECO:0000313" key="2">
    <source>
        <dbReference type="Proteomes" id="UP000664554"/>
    </source>
</evidence>
<dbReference type="Proteomes" id="UP000664554">
    <property type="component" value="Unassembled WGS sequence"/>
</dbReference>
<dbReference type="Gene3D" id="3.30.2000.30">
    <property type="match status" value="1"/>
</dbReference>
<organism evidence="1 2">
    <name type="scientific">Psychrobacter coccoides</name>
    <dbReference type="NCBI Taxonomy" id="2818440"/>
    <lineage>
        <taxon>Bacteria</taxon>
        <taxon>Pseudomonadati</taxon>
        <taxon>Pseudomonadota</taxon>
        <taxon>Gammaproteobacteria</taxon>
        <taxon>Moraxellales</taxon>
        <taxon>Moraxellaceae</taxon>
        <taxon>Psychrobacter</taxon>
    </lineage>
</organism>
<comment type="caution">
    <text evidence="1">The sequence shown here is derived from an EMBL/GenBank/DDBJ whole genome shotgun (WGS) entry which is preliminary data.</text>
</comment>
<keyword evidence="2" id="KW-1185">Reference proteome</keyword>